<evidence type="ECO:0000256" key="4">
    <source>
        <dbReference type="ARBA" id="ARBA00022691"/>
    </source>
</evidence>
<comment type="caution">
    <text evidence="6">The sequence shown here is derived from an EMBL/GenBank/DDBJ whole genome shotgun (WGS) entry which is preliminary data.</text>
</comment>
<dbReference type="EMBL" id="QGNW01000074">
    <property type="protein sequence ID" value="RVX01679.1"/>
    <property type="molecule type" value="Genomic_DNA"/>
</dbReference>
<protein>
    <recommendedName>
        <fullName evidence="1">DNA (cytosine-5-)-methyltransferase</fullName>
        <ecNumber evidence="1">2.1.1.37</ecNumber>
    </recommendedName>
</protein>
<dbReference type="InterPro" id="IPR050390">
    <property type="entry name" value="C5-Methyltransferase"/>
</dbReference>
<dbReference type="GO" id="GO:0032259">
    <property type="term" value="P:methylation"/>
    <property type="evidence" value="ECO:0007669"/>
    <property type="project" value="UniProtKB-KW"/>
</dbReference>
<dbReference type="InterPro" id="IPR029063">
    <property type="entry name" value="SAM-dependent_MTases_sf"/>
</dbReference>
<evidence type="ECO:0000256" key="3">
    <source>
        <dbReference type="ARBA" id="ARBA00022679"/>
    </source>
</evidence>
<dbReference type="Pfam" id="PF00145">
    <property type="entry name" value="DNA_methylase"/>
    <property type="match status" value="1"/>
</dbReference>
<organism evidence="6 7">
    <name type="scientific">Vitis vinifera</name>
    <name type="common">Grape</name>
    <dbReference type="NCBI Taxonomy" id="29760"/>
    <lineage>
        <taxon>Eukaryota</taxon>
        <taxon>Viridiplantae</taxon>
        <taxon>Streptophyta</taxon>
        <taxon>Embryophyta</taxon>
        <taxon>Tracheophyta</taxon>
        <taxon>Spermatophyta</taxon>
        <taxon>Magnoliopsida</taxon>
        <taxon>eudicotyledons</taxon>
        <taxon>Gunneridae</taxon>
        <taxon>Pentapetalae</taxon>
        <taxon>rosids</taxon>
        <taxon>Vitales</taxon>
        <taxon>Vitaceae</taxon>
        <taxon>Viteae</taxon>
        <taxon>Vitis</taxon>
    </lineage>
</organism>
<accession>A0A438IYC8</accession>
<dbReference type="InterPro" id="IPR001525">
    <property type="entry name" value="C5_MeTfrase"/>
</dbReference>
<evidence type="ECO:0000256" key="5">
    <source>
        <dbReference type="SAM" id="Phobius"/>
    </source>
</evidence>
<proteinExistence type="predicted"/>
<evidence type="ECO:0000313" key="7">
    <source>
        <dbReference type="Proteomes" id="UP000288805"/>
    </source>
</evidence>
<dbReference type="GO" id="GO:0003886">
    <property type="term" value="F:DNA (cytosine-5-)-methyltransferase activity"/>
    <property type="evidence" value="ECO:0007669"/>
    <property type="project" value="UniProtKB-EC"/>
</dbReference>
<sequence>MMGSACKGTRKAEKSVLYDHLPLPLNEDDYLRGANFRDLPGVVVGANNVARRDPKTEMELPSGKQMVPDYALNFSEGKSTKPFARLWWDETVPTVLTKPDPHCQAYLHPEQDRVLTVRESARLQGFPDYYKFCGQVKERYCQIGNAVAVPVARALGYAMGLAVQKLSRAEPLLTLPPSSPILLLPSCCRLRFLMLSVNSILFLSTTCTTLGTWSIVWACFSSPTSHNL</sequence>
<evidence type="ECO:0000256" key="2">
    <source>
        <dbReference type="ARBA" id="ARBA00022603"/>
    </source>
</evidence>
<evidence type="ECO:0000256" key="1">
    <source>
        <dbReference type="ARBA" id="ARBA00011975"/>
    </source>
</evidence>
<dbReference type="PANTHER" id="PTHR10629:SF34">
    <property type="entry name" value="DNA (CYTOSINE-5)-METHYLTRANSFERASE CMT2"/>
    <property type="match status" value="1"/>
</dbReference>
<keyword evidence="4" id="KW-0949">S-adenosyl-L-methionine</keyword>
<dbReference type="PANTHER" id="PTHR10629">
    <property type="entry name" value="CYTOSINE-SPECIFIC METHYLTRANSFERASE"/>
    <property type="match status" value="1"/>
</dbReference>
<dbReference type="Gene3D" id="3.90.120.10">
    <property type="entry name" value="DNA Methylase, subunit A, domain 2"/>
    <property type="match status" value="1"/>
</dbReference>
<keyword evidence="5" id="KW-0472">Membrane</keyword>
<name>A0A438IYC8_VITVI</name>
<keyword evidence="5" id="KW-0812">Transmembrane</keyword>
<evidence type="ECO:0000313" key="6">
    <source>
        <dbReference type="EMBL" id="RVX01679.1"/>
    </source>
</evidence>
<dbReference type="SUPFAM" id="SSF53335">
    <property type="entry name" value="S-adenosyl-L-methionine-dependent methyltransferases"/>
    <property type="match status" value="1"/>
</dbReference>
<reference evidence="6 7" key="1">
    <citation type="journal article" date="2018" name="PLoS Genet.">
        <title>Population sequencing reveals clonal diversity and ancestral inbreeding in the grapevine cultivar Chardonnay.</title>
        <authorList>
            <person name="Roach M.J."/>
            <person name="Johnson D.L."/>
            <person name="Bohlmann J."/>
            <person name="van Vuuren H.J."/>
            <person name="Jones S.J."/>
            <person name="Pretorius I.S."/>
            <person name="Schmidt S.A."/>
            <person name="Borneman A.R."/>
        </authorList>
    </citation>
    <scope>NUCLEOTIDE SEQUENCE [LARGE SCALE GENOMIC DNA]</scope>
    <source>
        <strain evidence="7">cv. Chardonnay</strain>
        <tissue evidence="6">Leaf</tissue>
    </source>
</reference>
<keyword evidence="3 6" id="KW-0808">Transferase</keyword>
<dbReference type="EC" id="2.1.1.37" evidence="1"/>
<gene>
    <name evidence="6" type="primary">CMT2_5</name>
    <name evidence="6" type="ORF">CK203_024370</name>
</gene>
<keyword evidence="5" id="KW-1133">Transmembrane helix</keyword>
<dbReference type="AlphaFoldDB" id="A0A438IYC8"/>
<feature type="transmembrane region" description="Helical" evidence="5">
    <location>
        <begin position="192"/>
        <end position="220"/>
    </location>
</feature>
<dbReference type="Proteomes" id="UP000288805">
    <property type="component" value="Unassembled WGS sequence"/>
</dbReference>
<keyword evidence="2 6" id="KW-0489">Methyltransferase</keyword>